<dbReference type="InterPro" id="IPR024006">
    <property type="entry name" value="Alt_signal_exp_actinobact"/>
</dbReference>
<proteinExistence type="predicted"/>
<dbReference type="EMBL" id="CADCUI010000079">
    <property type="protein sequence ID" value="CAA9365577.1"/>
    <property type="molecule type" value="Genomic_DNA"/>
</dbReference>
<sequence>MNNSTKGALAVGVGVALLLGGGGTLAVWSDSKPITGGAINSGHLRIVTDGTNTGCGGWVLDAHESTPVSYNLGDPLVPGDVLSRECAYTVQATGNHLRATVGISAVNFTGGSFAGNLDAAVSDVMLDGASITSFTEAANGGTLSASVTVTFSSAAGNSTQDLATVLDSLTLTATQVHS</sequence>
<dbReference type="NCBIfam" id="TIGR04088">
    <property type="entry name" value="cognate_SipW"/>
    <property type="match status" value="1"/>
</dbReference>
<organism evidence="1">
    <name type="scientific">uncultured Nocardioidaceae bacterium</name>
    <dbReference type="NCBI Taxonomy" id="253824"/>
    <lineage>
        <taxon>Bacteria</taxon>
        <taxon>Bacillati</taxon>
        <taxon>Actinomycetota</taxon>
        <taxon>Actinomycetes</taxon>
        <taxon>Propionibacteriales</taxon>
        <taxon>Nocardioidaceae</taxon>
        <taxon>environmental samples</taxon>
    </lineage>
</organism>
<gene>
    <name evidence="1" type="ORF">AVDCRST_MAG34-2916</name>
</gene>
<accession>A0A6J4MQ17</accession>
<protein>
    <recommendedName>
        <fullName evidence="2">Alternate signal-mediated exported protein, RER_14450 family</fullName>
    </recommendedName>
</protein>
<dbReference type="NCBIfam" id="TIGR04089">
    <property type="entry name" value="exp_by_SipW_III"/>
    <property type="match status" value="1"/>
</dbReference>
<evidence type="ECO:0008006" key="2">
    <source>
        <dbReference type="Google" id="ProtNLM"/>
    </source>
</evidence>
<evidence type="ECO:0000313" key="1">
    <source>
        <dbReference type="EMBL" id="CAA9365577.1"/>
    </source>
</evidence>
<reference evidence="1" key="1">
    <citation type="submission" date="2020-02" db="EMBL/GenBank/DDBJ databases">
        <authorList>
            <person name="Meier V. D."/>
        </authorList>
    </citation>
    <scope>NUCLEOTIDE SEQUENCE</scope>
    <source>
        <strain evidence="1">AVDCRST_MAG34</strain>
    </source>
</reference>
<name>A0A6J4MQ17_9ACTN</name>
<dbReference type="AlphaFoldDB" id="A0A6J4MQ17"/>
<dbReference type="InterPro" id="IPR023833">
    <property type="entry name" value="Signal_pept_SipW-depend-type"/>
</dbReference>